<comment type="similarity">
    <text evidence="2 4">Belongs to the short-chain dehydrogenases/reductases (SDR) family.</text>
</comment>
<evidence type="ECO:0000256" key="5">
    <source>
        <dbReference type="SAM" id="Phobius"/>
    </source>
</evidence>
<protein>
    <submittedName>
        <fullName evidence="7">Estradiol 17-beta-dehydrogenase 12</fullName>
    </submittedName>
</protein>
<dbReference type="PRINTS" id="PR00080">
    <property type="entry name" value="SDRFAMILY"/>
</dbReference>
<dbReference type="STRING" id="451379.A0A0N5ALH7"/>
<dbReference type="AlphaFoldDB" id="A0A0N5ALH7"/>
<dbReference type="PROSITE" id="PS00061">
    <property type="entry name" value="ADH_SHORT"/>
    <property type="match status" value="1"/>
</dbReference>
<evidence type="ECO:0000256" key="4">
    <source>
        <dbReference type="RuleBase" id="RU000363"/>
    </source>
</evidence>
<dbReference type="GO" id="GO:0016491">
    <property type="term" value="F:oxidoreductase activity"/>
    <property type="evidence" value="ECO:0007669"/>
    <property type="project" value="UniProtKB-KW"/>
</dbReference>
<evidence type="ECO:0000256" key="2">
    <source>
        <dbReference type="ARBA" id="ARBA00006484"/>
    </source>
</evidence>
<evidence type="ECO:0000256" key="1">
    <source>
        <dbReference type="ARBA" id="ARBA00004240"/>
    </source>
</evidence>
<dbReference type="GO" id="GO:0005783">
    <property type="term" value="C:endoplasmic reticulum"/>
    <property type="evidence" value="ECO:0007669"/>
    <property type="project" value="UniProtKB-SubCell"/>
</dbReference>
<dbReference type="SUPFAM" id="SSF51735">
    <property type="entry name" value="NAD(P)-binding Rossmann-fold domains"/>
    <property type="match status" value="1"/>
</dbReference>
<keyword evidence="3" id="KW-0560">Oxidoreductase</keyword>
<dbReference type="InterPro" id="IPR002347">
    <property type="entry name" value="SDR_fam"/>
</dbReference>
<comment type="subcellular location">
    <subcellularLocation>
        <location evidence="1">Endoplasmic reticulum</location>
    </subcellularLocation>
</comment>
<keyword evidence="5" id="KW-1133">Transmembrane helix</keyword>
<dbReference type="Gene3D" id="3.40.50.720">
    <property type="entry name" value="NAD(P)-binding Rossmann-like Domain"/>
    <property type="match status" value="1"/>
</dbReference>
<sequence>MLLLMLLYVFSIIKFGIISIYVTNLIRSLSILYLSIMMHFISKRPNLNKVKAMWTVVTGCTDGIGRAFVEELAKSRGIRKFYLISRNPEKLSQLKKHLEETYSADVCTVVFDFGKDDLKLLPNELSTIEVGILYGLAIIVLVNCVGTGPPNITPFVDNPKGMASEILRVNLMSTVKMIELVMPGMVKRDTGYIINVASMAGWRPMPFLSSYSASKAAISFLSNTLAQEYKKTNVYVQCFVPLLVATKIIGAKEQKPTVFMVSPQQFARDAVRLIGVTKVATGCLKHDIEVIYYNVDLKSVSRNIRT</sequence>
<reference evidence="7" key="1">
    <citation type="submission" date="2017-02" db="UniProtKB">
        <authorList>
            <consortium name="WormBaseParasite"/>
        </authorList>
    </citation>
    <scope>IDENTIFICATION</scope>
</reference>
<dbReference type="CDD" id="cd05356">
    <property type="entry name" value="17beta-HSD1_like_SDR_c"/>
    <property type="match status" value="1"/>
</dbReference>
<dbReference type="Pfam" id="PF00106">
    <property type="entry name" value="adh_short"/>
    <property type="match status" value="1"/>
</dbReference>
<name>A0A0N5ALH7_9BILA</name>
<keyword evidence="6" id="KW-1185">Reference proteome</keyword>
<organism evidence="6 7">
    <name type="scientific">Syphacia muris</name>
    <dbReference type="NCBI Taxonomy" id="451379"/>
    <lineage>
        <taxon>Eukaryota</taxon>
        <taxon>Metazoa</taxon>
        <taxon>Ecdysozoa</taxon>
        <taxon>Nematoda</taxon>
        <taxon>Chromadorea</taxon>
        <taxon>Rhabditida</taxon>
        <taxon>Spirurina</taxon>
        <taxon>Oxyuridomorpha</taxon>
        <taxon>Oxyuroidea</taxon>
        <taxon>Oxyuridae</taxon>
        <taxon>Syphacia</taxon>
    </lineage>
</organism>
<evidence type="ECO:0000256" key="3">
    <source>
        <dbReference type="ARBA" id="ARBA00023002"/>
    </source>
</evidence>
<proteinExistence type="inferred from homology"/>
<feature type="transmembrane region" description="Helical" evidence="5">
    <location>
        <begin position="6"/>
        <end position="34"/>
    </location>
</feature>
<dbReference type="Proteomes" id="UP000046393">
    <property type="component" value="Unplaced"/>
</dbReference>
<dbReference type="PRINTS" id="PR00081">
    <property type="entry name" value="GDHRDH"/>
</dbReference>
<keyword evidence="5" id="KW-0472">Membrane</keyword>
<evidence type="ECO:0000313" key="7">
    <source>
        <dbReference type="WBParaSite" id="SMUV_0000539701-mRNA-1"/>
    </source>
</evidence>
<dbReference type="InterPro" id="IPR036291">
    <property type="entry name" value="NAD(P)-bd_dom_sf"/>
</dbReference>
<keyword evidence="5" id="KW-0812">Transmembrane</keyword>
<dbReference type="PANTHER" id="PTHR43899">
    <property type="entry name" value="RH59310P"/>
    <property type="match status" value="1"/>
</dbReference>
<evidence type="ECO:0000313" key="6">
    <source>
        <dbReference type="Proteomes" id="UP000046393"/>
    </source>
</evidence>
<dbReference type="PANTHER" id="PTHR43899:SF13">
    <property type="entry name" value="RH59310P"/>
    <property type="match status" value="1"/>
</dbReference>
<dbReference type="InterPro" id="IPR051019">
    <property type="entry name" value="VLCFA-Steroid_DH"/>
</dbReference>
<dbReference type="PIRSF" id="PIRSF000126">
    <property type="entry name" value="11-beta-HSD1"/>
    <property type="match status" value="1"/>
</dbReference>
<accession>A0A0N5ALH7</accession>
<dbReference type="WBParaSite" id="SMUV_0000539701-mRNA-1">
    <property type="protein sequence ID" value="SMUV_0000539701-mRNA-1"/>
    <property type="gene ID" value="SMUV_0000539701"/>
</dbReference>
<dbReference type="InterPro" id="IPR020904">
    <property type="entry name" value="Sc_DH/Rdtase_CS"/>
</dbReference>